<keyword evidence="3" id="KW-1185">Reference proteome</keyword>
<dbReference type="EMBL" id="VSWC01000079">
    <property type="protein sequence ID" value="KAA1094121.1"/>
    <property type="molecule type" value="Genomic_DNA"/>
</dbReference>
<feature type="chain" id="PRO_5022955174" description="Hydrophobin" evidence="1">
    <location>
        <begin position="21"/>
        <end position="114"/>
    </location>
</feature>
<evidence type="ECO:0000313" key="2">
    <source>
        <dbReference type="EMBL" id="KAA1094121.1"/>
    </source>
</evidence>
<dbReference type="AlphaFoldDB" id="A0A5B0NY15"/>
<name>A0A5B0NY15_PUCGR</name>
<reference evidence="2 3" key="1">
    <citation type="submission" date="2019-05" db="EMBL/GenBank/DDBJ databases">
        <title>Emergence of the Ug99 lineage of the wheat stem rust pathogen through somatic hybridization.</title>
        <authorList>
            <person name="Li F."/>
            <person name="Upadhyaya N.M."/>
            <person name="Sperschneider J."/>
            <person name="Matny O."/>
            <person name="Nguyen-Phuc H."/>
            <person name="Mago R."/>
            <person name="Raley C."/>
            <person name="Miller M.E."/>
            <person name="Silverstein K.A.T."/>
            <person name="Henningsen E."/>
            <person name="Hirsch C.D."/>
            <person name="Visser B."/>
            <person name="Pretorius Z.A."/>
            <person name="Steffenson B.J."/>
            <person name="Schwessinger B."/>
            <person name="Dodds P.N."/>
            <person name="Figueroa M."/>
        </authorList>
    </citation>
    <scope>NUCLEOTIDE SEQUENCE [LARGE SCALE GENOMIC DNA]</scope>
    <source>
        <strain evidence="2">21-0</strain>
    </source>
</reference>
<evidence type="ECO:0008006" key="4">
    <source>
        <dbReference type="Google" id="ProtNLM"/>
    </source>
</evidence>
<accession>A0A5B0NY15</accession>
<sequence>MHFFKSSVVILAVTCKLALAFNCHSQYGAGGCLNTVVGSVDVLSPALRPNGAGTTYFICEKGLAECCLDATFKVNSIPLIFPRFCHDSYSLTSILSVFQIPPGRVADPNKCQLG</sequence>
<evidence type="ECO:0000256" key="1">
    <source>
        <dbReference type="SAM" id="SignalP"/>
    </source>
</evidence>
<organism evidence="2 3">
    <name type="scientific">Puccinia graminis f. sp. tritici</name>
    <dbReference type="NCBI Taxonomy" id="56615"/>
    <lineage>
        <taxon>Eukaryota</taxon>
        <taxon>Fungi</taxon>
        <taxon>Dikarya</taxon>
        <taxon>Basidiomycota</taxon>
        <taxon>Pucciniomycotina</taxon>
        <taxon>Pucciniomycetes</taxon>
        <taxon>Pucciniales</taxon>
        <taxon>Pucciniaceae</taxon>
        <taxon>Puccinia</taxon>
    </lineage>
</organism>
<dbReference type="PROSITE" id="PS51257">
    <property type="entry name" value="PROKAR_LIPOPROTEIN"/>
    <property type="match status" value="1"/>
</dbReference>
<evidence type="ECO:0000313" key="3">
    <source>
        <dbReference type="Proteomes" id="UP000324748"/>
    </source>
</evidence>
<comment type="caution">
    <text evidence="2">The sequence shown here is derived from an EMBL/GenBank/DDBJ whole genome shotgun (WGS) entry which is preliminary data.</text>
</comment>
<feature type="signal peptide" evidence="1">
    <location>
        <begin position="1"/>
        <end position="20"/>
    </location>
</feature>
<keyword evidence="1" id="KW-0732">Signal</keyword>
<dbReference type="OrthoDB" id="10268987at2759"/>
<dbReference type="Proteomes" id="UP000324748">
    <property type="component" value="Unassembled WGS sequence"/>
</dbReference>
<proteinExistence type="predicted"/>
<protein>
    <recommendedName>
        <fullName evidence="4">Hydrophobin</fullName>
    </recommendedName>
</protein>
<gene>
    <name evidence="2" type="ORF">PGT21_010435</name>
</gene>